<reference evidence="2" key="1">
    <citation type="journal article" date="2011" name="PLoS Genet.">
        <title>Genomic analysis of the necrotrophic fungal pathogens Sclerotinia sclerotiorum and Botrytis cinerea.</title>
        <authorList>
            <person name="Amselem J."/>
            <person name="Cuomo C.A."/>
            <person name="van Kan J.A."/>
            <person name="Viaud M."/>
            <person name="Benito E.P."/>
            <person name="Couloux A."/>
            <person name="Coutinho P.M."/>
            <person name="de Vries R.P."/>
            <person name="Dyer P.S."/>
            <person name="Fillinger S."/>
            <person name="Fournier E."/>
            <person name="Gout L."/>
            <person name="Hahn M."/>
            <person name="Kohn L."/>
            <person name="Lapalu N."/>
            <person name="Plummer K.M."/>
            <person name="Pradier J.M."/>
            <person name="Quevillon E."/>
            <person name="Sharon A."/>
            <person name="Simon A."/>
            <person name="ten Have A."/>
            <person name="Tudzynski B."/>
            <person name="Tudzynski P."/>
            <person name="Wincker P."/>
            <person name="Andrew M."/>
            <person name="Anthouard V."/>
            <person name="Beever R.E."/>
            <person name="Beffa R."/>
            <person name="Benoit I."/>
            <person name="Bouzid O."/>
            <person name="Brault B."/>
            <person name="Chen Z."/>
            <person name="Choquer M."/>
            <person name="Collemare J."/>
            <person name="Cotton P."/>
            <person name="Danchin E.G."/>
            <person name="Da Silva C."/>
            <person name="Gautier A."/>
            <person name="Giraud C."/>
            <person name="Giraud T."/>
            <person name="Gonzalez C."/>
            <person name="Grossetete S."/>
            <person name="Guldener U."/>
            <person name="Henrissat B."/>
            <person name="Howlett B.J."/>
            <person name="Kodira C."/>
            <person name="Kretschmer M."/>
            <person name="Lappartient A."/>
            <person name="Leroch M."/>
            <person name="Levis C."/>
            <person name="Mauceli E."/>
            <person name="Neuveglise C."/>
            <person name="Oeser B."/>
            <person name="Pearson M."/>
            <person name="Poulain J."/>
            <person name="Poussereau N."/>
            <person name="Quesneville H."/>
            <person name="Rascle C."/>
            <person name="Schumacher J."/>
            <person name="Segurens B."/>
            <person name="Sexton A."/>
            <person name="Silva E."/>
            <person name="Sirven C."/>
            <person name="Soanes D.M."/>
            <person name="Talbot N.J."/>
            <person name="Templeton M."/>
            <person name="Yandava C."/>
            <person name="Yarden O."/>
            <person name="Zeng Q."/>
            <person name="Rollins J.A."/>
            <person name="Lebrun M.H."/>
            <person name="Dickman M."/>
        </authorList>
    </citation>
    <scope>NUCLEOTIDE SEQUENCE [LARGE SCALE GENOMIC DNA]</scope>
    <source>
        <strain evidence="2">T4</strain>
    </source>
</reference>
<dbReference type="AlphaFoldDB" id="G2YDS9"/>
<proteinExistence type="predicted"/>
<organism evidence="1 2">
    <name type="scientific">Botryotinia fuckeliana (strain T4)</name>
    <name type="common">Noble rot fungus</name>
    <name type="synonym">Botrytis cinerea</name>
    <dbReference type="NCBI Taxonomy" id="999810"/>
    <lineage>
        <taxon>Eukaryota</taxon>
        <taxon>Fungi</taxon>
        <taxon>Dikarya</taxon>
        <taxon>Ascomycota</taxon>
        <taxon>Pezizomycotina</taxon>
        <taxon>Leotiomycetes</taxon>
        <taxon>Helotiales</taxon>
        <taxon>Sclerotiniaceae</taxon>
        <taxon>Botrytis</taxon>
    </lineage>
</organism>
<dbReference type="HOGENOM" id="CLU_3207539_0_0_1"/>
<accession>G2YDS9</accession>
<dbReference type="EMBL" id="FQ790321">
    <property type="protein sequence ID" value="CCD49927.1"/>
    <property type="molecule type" value="Genomic_DNA"/>
</dbReference>
<dbReference type="InParanoid" id="G2YDS9"/>
<name>G2YDS9_BOTF4</name>
<protein>
    <submittedName>
        <fullName evidence="1">Uncharacterized protein</fullName>
    </submittedName>
</protein>
<evidence type="ECO:0000313" key="2">
    <source>
        <dbReference type="Proteomes" id="UP000008177"/>
    </source>
</evidence>
<evidence type="ECO:0000313" key="1">
    <source>
        <dbReference type="EMBL" id="CCD49927.1"/>
    </source>
</evidence>
<sequence>MDNSSEMACVKQERYSITAYGCLAPAHRLKNVASKLGRSLLVFAV</sequence>
<dbReference type="Proteomes" id="UP000008177">
    <property type="component" value="Unplaced contigs"/>
</dbReference>
<gene>
    <name evidence="1" type="ORF">BofuT4_P096350.1</name>
</gene>